<name>A0ABQ4A0T3_9ACTN</name>
<dbReference type="PANTHER" id="PTHR37318">
    <property type="entry name" value="BSL7504 PROTEIN"/>
    <property type="match status" value="1"/>
</dbReference>
<comment type="caution">
    <text evidence="3">The sequence shown here is derived from an EMBL/GenBank/DDBJ whole genome shotgun (WGS) entry which is preliminary data.</text>
</comment>
<sequence>MVAAPRPGSRSSAAMTGQGAAAGPERAPRLEPLLLDPTRLSIVATLAAAEWAEFGFVRDTVGLSDSTLSKRVSQLGDAGFVEVRKGYVGKRPRTWLNLSEAGRAALRSHIAMLREIADRAG</sequence>
<keyword evidence="4" id="KW-1185">Reference proteome</keyword>
<evidence type="ECO:0000313" key="4">
    <source>
        <dbReference type="Proteomes" id="UP000603200"/>
    </source>
</evidence>
<dbReference type="Pfam" id="PF13601">
    <property type="entry name" value="HTH_34"/>
    <property type="match status" value="1"/>
</dbReference>
<dbReference type="EMBL" id="BOMN01000111">
    <property type="protein sequence ID" value="GIE24480.1"/>
    <property type="molecule type" value="Genomic_DNA"/>
</dbReference>
<dbReference type="Proteomes" id="UP000603200">
    <property type="component" value="Unassembled WGS sequence"/>
</dbReference>
<feature type="compositionally biased region" description="Low complexity" evidence="1">
    <location>
        <begin position="1"/>
        <end position="14"/>
    </location>
</feature>
<dbReference type="InterPro" id="IPR036388">
    <property type="entry name" value="WH-like_DNA-bd_sf"/>
</dbReference>
<dbReference type="PANTHER" id="PTHR37318:SF1">
    <property type="entry name" value="BSL7504 PROTEIN"/>
    <property type="match status" value="1"/>
</dbReference>
<feature type="region of interest" description="Disordered" evidence="1">
    <location>
        <begin position="1"/>
        <end position="26"/>
    </location>
</feature>
<protein>
    <recommendedName>
        <fullName evidence="2">Winged helix DNA-binding domain-containing protein</fullName>
    </recommendedName>
</protein>
<dbReference type="CDD" id="cd00090">
    <property type="entry name" value="HTH_ARSR"/>
    <property type="match status" value="1"/>
</dbReference>
<dbReference type="InterPro" id="IPR011991">
    <property type="entry name" value="ArsR-like_HTH"/>
</dbReference>
<evidence type="ECO:0000259" key="2">
    <source>
        <dbReference type="Pfam" id="PF13601"/>
    </source>
</evidence>
<organism evidence="3 4">
    <name type="scientific">Winogradskya humida</name>
    <dbReference type="NCBI Taxonomy" id="113566"/>
    <lineage>
        <taxon>Bacteria</taxon>
        <taxon>Bacillati</taxon>
        <taxon>Actinomycetota</taxon>
        <taxon>Actinomycetes</taxon>
        <taxon>Micromonosporales</taxon>
        <taxon>Micromonosporaceae</taxon>
        <taxon>Winogradskya</taxon>
    </lineage>
</organism>
<reference evidence="3 4" key="1">
    <citation type="submission" date="2021-01" db="EMBL/GenBank/DDBJ databases">
        <title>Whole genome shotgun sequence of Actinoplanes humidus NBRC 14915.</title>
        <authorList>
            <person name="Komaki H."/>
            <person name="Tamura T."/>
        </authorList>
    </citation>
    <scope>NUCLEOTIDE SEQUENCE [LARGE SCALE GENOMIC DNA]</scope>
    <source>
        <strain evidence="3 4">NBRC 14915</strain>
    </source>
</reference>
<dbReference type="InterPro" id="IPR036390">
    <property type="entry name" value="WH_DNA-bd_sf"/>
</dbReference>
<dbReference type="Gene3D" id="1.10.10.10">
    <property type="entry name" value="Winged helix-like DNA-binding domain superfamily/Winged helix DNA-binding domain"/>
    <property type="match status" value="1"/>
</dbReference>
<dbReference type="InterPro" id="IPR027395">
    <property type="entry name" value="WH_DNA-bd_dom"/>
</dbReference>
<proteinExistence type="predicted"/>
<accession>A0ABQ4A0T3</accession>
<gene>
    <name evidence="3" type="ORF">Ahu01nite_075820</name>
</gene>
<feature type="domain" description="Winged helix DNA-binding" evidence="2">
    <location>
        <begin position="39"/>
        <end position="116"/>
    </location>
</feature>
<evidence type="ECO:0000313" key="3">
    <source>
        <dbReference type="EMBL" id="GIE24480.1"/>
    </source>
</evidence>
<evidence type="ECO:0000256" key="1">
    <source>
        <dbReference type="SAM" id="MobiDB-lite"/>
    </source>
</evidence>
<dbReference type="SUPFAM" id="SSF46785">
    <property type="entry name" value="Winged helix' DNA-binding domain"/>
    <property type="match status" value="1"/>
</dbReference>